<keyword evidence="1" id="KW-0433">Leucine-rich repeat</keyword>
<dbReference type="PROSITE" id="PS01032">
    <property type="entry name" value="PPM_1"/>
    <property type="match status" value="1"/>
</dbReference>
<dbReference type="Proteomes" id="UP001470230">
    <property type="component" value="Unassembled WGS sequence"/>
</dbReference>
<keyword evidence="5 6" id="KW-0904">Protein phosphatase</keyword>
<evidence type="ECO:0000313" key="10">
    <source>
        <dbReference type="Proteomes" id="UP001470230"/>
    </source>
</evidence>
<dbReference type="SMART" id="SM00364">
    <property type="entry name" value="LRR_BAC"/>
    <property type="match status" value="12"/>
</dbReference>
<feature type="compositionally biased region" description="Polar residues" evidence="7">
    <location>
        <begin position="431"/>
        <end position="440"/>
    </location>
</feature>
<evidence type="ECO:0000256" key="4">
    <source>
        <dbReference type="ARBA" id="ARBA00022801"/>
    </source>
</evidence>
<evidence type="ECO:0000313" key="9">
    <source>
        <dbReference type="EMBL" id="KAK8837741.1"/>
    </source>
</evidence>
<dbReference type="InterPro" id="IPR032675">
    <property type="entry name" value="LRR_dom_sf"/>
</dbReference>
<dbReference type="Pfam" id="PF00560">
    <property type="entry name" value="LRR_1"/>
    <property type="match status" value="1"/>
</dbReference>
<keyword evidence="4 6" id="KW-0378">Hydrolase</keyword>
<dbReference type="InterPro" id="IPR003591">
    <property type="entry name" value="Leu-rich_rpt_typical-subtyp"/>
</dbReference>
<keyword evidence="3" id="KW-0677">Repeat</keyword>
<organism evidence="9 10">
    <name type="scientific">Tritrichomonas musculus</name>
    <dbReference type="NCBI Taxonomy" id="1915356"/>
    <lineage>
        <taxon>Eukaryota</taxon>
        <taxon>Metamonada</taxon>
        <taxon>Parabasalia</taxon>
        <taxon>Tritrichomonadida</taxon>
        <taxon>Tritrichomonadidae</taxon>
        <taxon>Tritrichomonas</taxon>
    </lineage>
</organism>
<evidence type="ECO:0000256" key="2">
    <source>
        <dbReference type="ARBA" id="ARBA00022723"/>
    </source>
</evidence>
<comment type="caution">
    <text evidence="9">The sequence shown here is derived from an EMBL/GenBank/DDBJ whole genome shotgun (WGS) entry which is preliminary data.</text>
</comment>
<reference evidence="9 10" key="1">
    <citation type="submission" date="2024-04" db="EMBL/GenBank/DDBJ databases">
        <title>Tritrichomonas musculus Genome.</title>
        <authorList>
            <person name="Alves-Ferreira E."/>
            <person name="Grigg M."/>
            <person name="Lorenzi H."/>
            <person name="Galac M."/>
        </authorList>
    </citation>
    <scope>NUCLEOTIDE SEQUENCE [LARGE SCALE GENOMIC DNA]</scope>
    <source>
        <strain evidence="9 10">EAF2021</strain>
    </source>
</reference>
<dbReference type="Pfam" id="PF13855">
    <property type="entry name" value="LRR_8"/>
    <property type="match status" value="1"/>
</dbReference>
<evidence type="ECO:0000259" key="8">
    <source>
        <dbReference type="PROSITE" id="PS51746"/>
    </source>
</evidence>
<dbReference type="CDD" id="cd00143">
    <property type="entry name" value="PP2Cc"/>
    <property type="match status" value="1"/>
</dbReference>
<dbReference type="Pfam" id="PF00481">
    <property type="entry name" value="PP2C"/>
    <property type="match status" value="1"/>
</dbReference>
<dbReference type="PANTHER" id="PTHR48051">
    <property type="match status" value="1"/>
</dbReference>
<dbReference type="Gene3D" id="3.60.40.10">
    <property type="entry name" value="PPM-type phosphatase domain"/>
    <property type="match status" value="1"/>
</dbReference>
<gene>
    <name evidence="9" type="ORF">M9Y10_036276</name>
</gene>
<feature type="domain" description="PPM-type phosphatase" evidence="8">
    <location>
        <begin position="631"/>
        <end position="870"/>
    </location>
</feature>
<evidence type="ECO:0000256" key="6">
    <source>
        <dbReference type="RuleBase" id="RU003465"/>
    </source>
</evidence>
<dbReference type="SUPFAM" id="SSF52058">
    <property type="entry name" value="L domain-like"/>
    <property type="match status" value="2"/>
</dbReference>
<dbReference type="InterPro" id="IPR001611">
    <property type="entry name" value="Leu-rich_rpt"/>
</dbReference>
<dbReference type="EMBL" id="JAPFFF010000058">
    <property type="protein sequence ID" value="KAK8837741.1"/>
    <property type="molecule type" value="Genomic_DNA"/>
</dbReference>
<dbReference type="SMART" id="SM00365">
    <property type="entry name" value="LRR_SD22"/>
    <property type="match status" value="9"/>
</dbReference>
<evidence type="ECO:0000256" key="3">
    <source>
        <dbReference type="ARBA" id="ARBA00022737"/>
    </source>
</evidence>
<protein>
    <recommendedName>
        <fullName evidence="8">PPM-type phosphatase domain-containing protein</fullName>
    </recommendedName>
</protein>
<dbReference type="SUPFAM" id="SSF81606">
    <property type="entry name" value="PP2C-like"/>
    <property type="match status" value="1"/>
</dbReference>
<proteinExistence type="inferred from homology"/>
<dbReference type="InterPro" id="IPR050216">
    <property type="entry name" value="LRR_domain-containing"/>
</dbReference>
<evidence type="ECO:0000256" key="7">
    <source>
        <dbReference type="SAM" id="MobiDB-lite"/>
    </source>
</evidence>
<dbReference type="PROSITE" id="PS51450">
    <property type="entry name" value="LRR"/>
    <property type="match status" value="7"/>
</dbReference>
<evidence type="ECO:0000256" key="1">
    <source>
        <dbReference type="ARBA" id="ARBA00022614"/>
    </source>
</evidence>
<comment type="similarity">
    <text evidence="6">Belongs to the PP2C family.</text>
</comment>
<dbReference type="SMART" id="SM00369">
    <property type="entry name" value="LRR_TYP"/>
    <property type="match status" value="10"/>
</dbReference>
<dbReference type="InterPro" id="IPR036457">
    <property type="entry name" value="PPM-type-like_dom_sf"/>
</dbReference>
<dbReference type="InterPro" id="IPR025875">
    <property type="entry name" value="Leu-rich_rpt_4"/>
</dbReference>
<keyword evidence="10" id="KW-1185">Reference proteome</keyword>
<dbReference type="Gene3D" id="3.80.10.10">
    <property type="entry name" value="Ribonuclease Inhibitor"/>
    <property type="match status" value="5"/>
</dbReference>
<dbReference type="InterPro" id="IPR001932">
    <property type="entry name" value="PPM-type_phosphatase-like_dom"/>
</dbReference>
<dbReference type="PROSITE" id="PS51746">
    <property type="entry name" value="PPM_2"/>
    <property type="match status" value="1"/>
</dbReference>
<dbReference type="InterPro" id="IPR000222">
    <property type="entry name" value="PP2C_BS"/>
</dbReference>
<feature type="compositionally biased region" description="Low complexity" evidence="7">
    <location>
        <begin position="441"/>
        <end position="452"/>
    </location>
</feature>
<keyword evidence="2" id="KW-0479">Metal-binding</keyword>
<dbReference type="PANTHER" id="PTHR48051:SF46">
    <property type="entry name" value="LEUCINE RICH REPEAT-CONTAINING DOMAIN PROTEIN"/>
    <property type="match status" value="1"/>
</dbReference>
<dbReference type="Pfam" id="PF12799">
    <property type="entry name" value="LRR_4"/>
    <property type="match status" value="1"/>
</dbReference>
<name>A0ABR2GVR0_9EUKA</name>
<accession>A0ABR2GVR0</accession>
<evidence type="ECO:0000256" key="5">
    <source>
        <dbReference type="ARBA" id="ARBA00022912"/>
    </source>
</evidence>
<feature type="region of interest" description="Disordered" evidence="7">
    <location>
        <begin position="431"/>
        <end position="453"/>
    </location>
</feature>
<sequence length="873" mass="98258">MGNQASINIDTNSNNIDLRDMNLSKLPFNPILENKVKYLYLSGNKFTSLPENLNELIVIDLSRNQMKSLMPINVSKALMTYSNLKTLYLSDNQLTNFNDFFESKSIETLDLLQNRFSEFPNNFFVKLPNLKTLYFDCNFLKVFPKQQSETLSSLTMSLNNIESIELSSIVFSQLASLDLSKNKIQKIPKDFSKSFPILHDINLSNNFISELPGFNGNESIFPNSLKEINLSNNSIEKITNSITSLQNLTVLNIQNNKIKTVPQLPQSIQKLNLSYNKIESFSEQTLNMVKEFDLSYNELTRFPTEIKMPQLSTFSIDHNKITSMDFGSVPFKKFFPKSVTSIDISFNKIDKLEKKIFTKLPNLTTLIAYFNRITEIPSEISECRKLCYLDISFNPIKKFPKLPRSLLRILASNCQIDSFENPFVEPQSITETAPTAEQTESSSKNQPTSQSSIHLRTVDLSGNRLESFPDLMTIQTLNLSQNKIKKMPQLTNTIRILDLSMNDLESNSSSMPEFISSTSLVDLNLSHNKLASFPKFQNVPLFQYLEISGNPLSGALDMTGLAFLERIDISQTNVMSIEGTTEMMNEVITSKSDFSILTKPKIDVMKSKASKPNLSSPMNRPLYVNQKNNKKSGFSEILGLRSSMEDSIIVRDDLNLYAVCDGHGGPDTAKFVAIQLADFVEKTVRTKAYSFNKAKEFILNIFNQTEKVLQKQNLPDGSTICLSFICDNKKIVTAHLGDARALIIRSDGKSRELTRDHKPGMRSEFDRIHNEFARLAKDERVDGLLAVARSMGDFRVKGVGREPEVNEFDIDQNDKFLVIGCDGVFDVLSNDDVASVAFNASSPTEAAFNIRNAAFGSSSSDNISVIVVDLNSK</sequence>
<dbReference type="SMART" id="SM00332">
    <property type="entry name" value="PP2Cc"/>
    <property type="match status" value="1"/>
</dbReference>